<organism evidence="1 2">
    <name type="scientific">Lentzea sokolovensis</name>
    <dbReference type="NCBI Taxonomy" id="3095429"/>
    <lineage>
        <taxon>Bacteria</taxon>
        <taxon>Bacillati</taxon>
        <taxon>Actinomycetota</taxon>
        <taxon>Actinomycetes</taxon>
        <taxon>Pseudonocardiales</taxon>
        <taxon>Pseudonocardiaceae</taxon>
        <taxon>Lentzea</taxon>
    </lineage>
</organism>
<accession>A0ABU4UZB0</accession>
<dbReference type="RefSeq" id="WP_319976273.1">
    <property type="nucleotide sequence ID" value="NZ_JAXAVU010000009.1"/>
</dbReference>
<reference evidence="1 2" key="1">
    <citation type="submission" date="2023-11" db="EMBL/GenBank/DDBJ databases">
        <title>Lentzea sokolovensis, sp. nov., Lentzea kristufkii, sp. nov., and Lentzea miocenensis, sp. nov., rare actinobacteria from Sokolov Coal Basin, Miocene lacustrine sediment, Czech Republic.</title>
        <authorList>
            <person name="Lara A."/>
            <person name="Kotroba L."/>
            <person name="Nouioui I."/>
            <person name="Neumann-Schaal M."/>
            <person name="Mast Y."/>
            <person name="Chronakova A."/>
        </authorList>
    </citation>
    <scope>NUCLEOTIDE SEQUENCE [LARGE SCALE GENOMIC DNA]</scope>
    <source>
        <strain evidence="1 2">BCCO 10_0061</strain>
    </source>
</reference>
<protein>
    <submittedName>
        <fullName evidence="1">Uncharacterized protein</fullName>
    </submittedName>
</protein>
<proteinExistence type="predicted"/>
<dbReference type="EMBL" id="JAXAVU010000009">
    <property type="protein sequence ID" value="MDX8144031.1"/>
    <property type="molecule type" value="Genomic_DNA"/>
</dbReference>
<name>A0ABU4UZB0_9PSEU</name>
<gene>
    <name evidence="1" type="ORF">SK854_18070</name>
</gene>
<evidence type="ECO:0000313" key="1">
    <source>
        <dbReference type="EMBL" id="MDX8144031.1"/>
    </source>
</evidence>
<dbReference type="Proteomes" id="UP001285352">
    <property type="component" value="Unassembled WGS sequence"/>
</dbReference>
<comment type="caution">
    <text evidence="1">The sequence shown here is derived from an EMBL/GenBank/DDBJ whole genome shotgun (WGS) entry which is preliminary data.</text>
</comment>
<keyword evidence="2" id="KW-1185">Reference proteome</keyword>
<sequence length="174" mass="20379">MRRAYAAQAILTGTPLGDESLAADRALRELTRDRDWEVSQARLLAWQQWEKNGPGQPRVWLGRWQRWMAWDMARSEFFRIADDAAKLRYHENYLRQHGKDFEELVRVATEKSDRLKEDRTAEISSAEQEITAVVLALHHELRWAPERIVRRMGLTSTEVRSLLGLPQLPRRPHG</sequence>
<evidence type="ECO:0000313" key="2">
    <source>
        <dbReference type="Proteomes" id="UP001285352"/>
    </source>
</evidence>
<reference evidence="1 2" key="2">
    <citation type="submission" date="2023-11" db="EMBL/GenBank/DDBJ databases">
        <authorList>
            <person name="Lara A.C."/>
            <person name="Chronakova A."/>
        </authorList>
    </citation>
    <scope>NUCLEOTIDE SEQUENCE [LARGE SCALE GENOMIC DNA]</scope>
    <source>
        <strain evidence="1 2">BCCO 10_0061</strain>
    </source>
</reference>